<name>A0A2J6TP63_9HELO</name>
<proteinExistence type="predicted"/>
<evidence type="ECO:0000313" key="2">
    <source>
        <dbReference type="Proteomes" id="UP000235371"/>
    </source>
</evidence>
<dbReference type="EMBL" id="KZ613747">
    <property type="protein sequence ID" value="PMD64738.1"/>
    <property type="molecule type" value="Genomic_DNA"/>
</dbReference>
<evidence type="ECO:0000313" key="1">
    <source>
        <dbReference type="EMBL" id="PMD64738.1"/>
    </source>
</evidence>
<organism evidence="1 2">
    <name type="scientific">Hyaloscypha bicolor E</name>
    <dbReference type="NCBI Taxonomy" id="1095630"/>
    <lineage>
        <taxon>Eukaryota</taxon>
        <taxon>Fungi</taxon>
        <taxon>Dikarya</taxon>
        <taxon>Ascomycota</taxon>
        <taxon>Pezizomycotina</taxon>
        <taxon>Leotiomycetes</taxon>
        <taxon>Helotiales</taxon>
        <taxon>Hyaloscyphaceae</taxon>
        <taxon>Hyaloscypha</taxon>
        <taxon>Hyaloscypha bicolor</taxon>
    </lineage>
</organism>
<keyword evidence="2" id="KW-1185">Reference proteome</keyword>
<sequence>MLTLGVTTSLASKLDSEPELLGYVPRGHHLAGRDDEHLHAEAPVFRFLHLRHGLMDVATRCHVNGTQFTLSYAGKTTSGNTKRQSFQHERLSNEVFMARFDESAAMADPSNPTFDASGGYQQLEDTISCFISQNGNTWPASSVVDMQMYDTSSQSTFGWATMGIVDQDTGSTEGGVEAITPAGMPLPIPTC</sequence>
<protein>
    <submittedName>
        <fullName evidence="1">Uncharacterized protein</fullName>
    </submittedName>
</protein>
<dbReference type="GeneID" id="36587459"/>
<dbReference type="Proteomes" id="UP000235371">
    <property type="component" value="Unassembled WGS sequence"/>
</dbReference>
<dbReference type="AlphaFoldDB" id="A0A2J6TP63"/>
<dbReference type="InParanoid" id="A0A2J6TP63"/>
<dbReference type="RefSeq" id="XP_024741642.1">
    <property type="nucleotide sequence ID" value="XM_024879382.1"/>
</dbReference>
<accession>A0A2J6TP63</accession>
<reference evidence="1 2" key="1">
    <citation type="submission" date="2016-04" db="EMBL/GenBank/DDBJ databases">
        <title>A degradative enzymes factory behind the ericoid mycorrhizal symbiosis.</title>
        <authorList>
            <consortium name="DOE Joint Genome Institute"/>
            <person name="Martino E."/>
            <person name="Morin E."/>
            <person name="Grelet G."/>
            <person name="Kuo A."/>
            <person name="Kohler A."/>
            <person name="Daghino S."/>
            <person name="Barry K."/>
            <person name="Choi C."/>
            <person name="Cichocki N."/>
            <person name="Clum A."/>
            <person name="Copeland A."/>
            <person name="Hainaut M."/>
            <person name="Haridas S."/>
            <person name="Labutti K."/>
            <person name="Lindquist E."/>
            <person name="Lipzen A."/>
            <person name="Khouja H.-R."/>
            <person name="Murat C."/>
            <person name="Ohm R."/>
            <person name="Olson A."/>
            <person name="Spatafora J."/>
            <person name="Veneault-Fourrey C."/>
            <person name="Henrissat B."/>
            <person name="Grigoriev I."/>
            <person name="Martin F."/>
            <person name="Perotto S."/>
        </authorList>
    </citation>
    <scope>NUCLEOTIDE SEQUENCE [LARGE SCALE GENOMIC DNA]</scope>
    <source>
        <strain evidence="1 2">E</strain>
    </source>
</reference>
<gene>
    <name evidence="1" type="ORF">K444DRAFT_608414</name>
</gene>
<dbReference type="OrthoDB" id="2820380at2759"/>